<reference evidence="1 2" key="1">
    <citation type="submission" date="2018-12" db="EMBL/GenBank/DDBJ databases">
        <authorList>
            <person name="Sun L."/>
            <person name="Chen Z."/>
        </authorList>
    </citation>
    <scope>NUCLEOTIDE SEQUENCE [LARGE SCALE GENOMIC DNA]</scope>
    <source>
        <strain evidence="1 2">LMG 29736</strain>
    </source>
</reference>
<protein>
    <submittedName>
        <fullName evidence="1">Uncharacterized protein</fullName>
    </submittedName>
</protein>
<dbReference type="OrthoDB" id="9774199at2"/>
<evidence type="ECO:0000313" key="2">
    <source>
        <dbReference type="Proteomes" id="UP000287296"/>
    </source>
</evidence>
<sequence>MTSFKSIFNQIEKMVRQSAHYVPRNYKTVGGMWTVDTYKKGNVTLQIMDEGWTIKIFTKDICAIDSGNTFKVERGSLEDFENVLKSIN</sequence>
<dbReference type="EMBL" id="QYTW02000030">
    <property type="protein sequence ID" value="RST57648.1"/>
    <property type="molecule type" value="Genomic_DNA"/>
</dbReference>
<accession>A0A429X2R5</accession>
<name>A0A429X2R5_SIMTE</name>
<dbReference type="AlphaFoldDB" id="A0A429X2R5"/>
<dbReference type="Proteomes" id="UP000287296">
    <property type="component" value="Unassembled WGS sequence"/>
</dbReference>
<evidence type="ECO:0000313" key="1">
    <source>
        <dbReference type="EMBL" id="RST57648.1"/>
    </source>
</evidence>
<organism evidence="1 2">
    <name type="scientific">Siminovitchia terrae</name>
    <name type="common">Bacillus terrae</name>
    <dbReference type="NCBI Taxonomy" id="1914933"/>
    <lineage>
        <taxon>Bacteria</taxon>
        <taxon>Bacillati</taxon>
        <taxon>Bacillota</taxon>
        <taxon>Bacilli</taxon>
        <taxon>Bacillales</taxon>
        <taxon>Bacillaceae</taxon>
        <taxon>Siminovitchia</taxon>
    </lineage>
</organism>
<comment type="caution">
    <text evidence="1">The sequence shown here is derived from an EMBL/GenBank/DDBJ whole genome shotgun (WGS) entry which is preliminary data.</text>
</comment>
<proteinExistence type="predicted"/>
<gene>
    <name evidence="1" type="ORF">D5F11_021550</name>
</gene>
<dbReference type="RefSeq" id="WP_120118298.1">
    <property type="nucleotide sequence ID" value="NZ_QYTW02000030.1"/>
</dbReference>